<proteinExistence type="predicted"/>
<dbReference type="HOGENOM" id="CLU_1023287_0_0_1"/>
<sequence>MSPALASRSQGFLHQKQIHFLKALFDHAYETMSTEYPWYLLWNECFSVLNMIASDDHVRLATGPQQQFTKWSHQPLPPDQVITHLPNTRSNQATVLSPPLLFQDDDDSDCPMADLSFESSVTSEGSANDFSEVVEGYRVPDFTIFRYVFGNSKSPPLPSALVENKPLDIDRARGVLEQDTALLIMDRTTAQAREQLECLFREYPLGPGGPDPLPKVYHIIIAGGWYRIHEVTRNNWHQLPNKGGNPTYMFAGESVNPELLEFWPALRFQGFS</sequence>
<organism evidence="1 2">
    <name type="scientific">Hebeloma cylindrosporum</name>
    <dbReference type="NCBI Taxonomy" id="76867"/>
    <lineage>
        <taxon>Eukaryota</taxon>
        <taxon>Fungi</taxon>
        <taxon>Dikarya</taxon>
        <taxon>Basidiomycota</taxon>
        <taxon>Agaricomycotina</taxon>
        <taxon>Agaricomycetes</taxon>
        <taxon>Agaricomycetidae</taxon>
        <taxon>Agaricales</taxon>
        <taxon>Agaricineae</taxon>
        <taxon>Hymenogastraceae</taxon>
        <taxon>Hebeloma</taxon>
    </lineage>
</organism>
<gene>
    <name evidence="1" type="ORF">M413DRAFT_14791</name>
</gene>
<dbReference type="EMBL" id="KN831835">
    <property type="protein sequence ID" value="KIM35019.1"/>
    <property type="molecule type" value="Genomic_DNA"/>
</dbReference>
<dbReference type="OrthoDB" id="10469599at2759"/>
<reference evidence="2" key="2">
    <citation type="submission" date="2015-01" db="EMBL/GenBank/DDBJ databases">
        <title>Evolutionary Origins and Diversification of the Mycorrhizal Mutualists.</title>
        <authorList>
            <consortium name="DOE Joint Genome Institute"/>
            <consortium name="Mycorrhizal Genomics Consortium"/>
            <person name="Kohler A."/>
            <person name="Kuo A."/>
            <person name="Nagy L.G."/>
            <person name="Floudas D."/>
            <person name="Copeland A."/>
            <person name="Barry K.W."/>
            <person name="Cichocki N."/>
            <person name="Veneault-Fourrey C."/>
            <person name="LaButti K."/>
            <person name="Lindquist E.A."/>
            <person name="Lipzen A."/>
            <person name="Lundell T."/>
            <person name="Morin E."/>
            <person name="Murat C."/>
            <person name="Riley R."/>
            <person name="Ohm R."/>
            <person name="Sun H."/>
            <person name="Tunlid A."/>
            <person name="Henrissat B."/>
            <person name="Grigoriev I.V."/>
            <person name="Hibbett D.S."/>
            <person name="Martin F."/>
        </authorList>
    </citation>
    <scope>NUCLEOTIDE SEQUENCE [LARGE SCALE GENOMIC DNA]</scope>
    <source>
        <strain evidence="2">h7</strain>
    </source>
</reference>
<evidence type="ECO:0000313" key="2">
    <source>
        <dbReference type="Proteomes" id="UP000053424"/>
    </source>
</evidence>
<dbReference type="Proteomes" id="UP000053424">
    <property type="component" value="Unassembled WGS sequence"/>
</dbReference>
<reference evidence="1 2" key="1">
    <citation type="submission" date="2014-04" db="EMBL/GenBank/DDBJ databases">
        <authorList>
            <consortium name="DOE Joint Genome Institute"/>
            <person name="Kuo A."/>
            <person name="Gay G."/>
            <person name="Dore J."/>
            <person name="Kohler A."/>
            <person name="Nagy L.G."/>
            <person name="Floudas D."/>
            <person name="Copeland A."/>
            <person name="Barry K.W."/>
            <person name="Cichocki N."/>
            <person name="Veneault-Fourrey C."/>
            <person name="LaButti K."/>
            <person name="Lindquist E.A."/>
            <person name="Lipzen A."/>
            <person name="Lundell T."/>
            <person name="Morin E."/>
            <person name="Murat C."/>
            <person name="Sun H."/>
            <person name="Tunlid A."/>
            <person name="Henrissat B."/>
            <person name="Grigoriev I.V."/>
            <person name="Hibbett D.S."/>
            <person name="Martin F."/>
            <person name="Nordberg H.P."/>
            <person name="Cantor M.N."/>
            <person name="Hua S.X."/>
        </authorList>
    </citation>
    <scope>NUCLEOTIDE SEQUENCE [LARGE SCALE GENOMIC DNA]</scope>
    <source>
        <strain evidence="2">h7</strain>
    </source>
</reference>
<evidence type="ECO:0000313" key="1">
    <source>
        <dbReference type="EMBL" id="KIM35019.1"/>
    </source>
</evidence>
<name>A0A0C3BSH2_HEBCY</name>
<keyword evidence="2" id="KW-1185">Reference proteome</keyword>
<accession>A0A0C3BSH2</accession>
<dbReference type="AlphaFoldDB" id="A0A0C3BSH2"/>
<protein>
    <submittedName>
        <fullName evidence="1">Uncharacterized protein</fullName>
    </submittedName>
</protein>